<name>A0ABW0VRI2_9BACL</name>
<keyword evidence="2" id="KW-1185">Reference proteome</keyword>
<protein>
    <submittedName>
        <fullName evidence="1">Uncharacterized protein</fullName>
    </submittedName>
</protein>
<evidence type="ECO:0000313" key="1">
    <source>
        <dbReference type="EMBL" id="MFC5648083.1"/>
    </source>
</evidence>
<dbReference type="RefSeq" id="WP_379186546.1">
    <property type="nucleotide sequence ID" value="NZ_JBHSOW010000015.1"/>
</dbReference>
<dbReference type="Proteomes" id="UP001596047">
    <property type="component" value="Unassembled WGS sequence"/>
</dbReference>
<organism evidence="1 2">
    <name type="scientific">Paenibacillus solisilvae</name>
    <dbReference type="NCBI Taxonomy" id="2486751"/>
    <lineage>
        <taxon>Bacteria</taxon>
        <taxon>Bacillati</taxon>
        <taxon>Bacillota</taxon>
        <taxon>Bacilli</taxon>
        <taxon>Bacillales</taxon>
        <taxon>Paenibacillaceae</taxon>
        <taxon>Paenibacillus</taxon>
    </lineage>
</organism>
<proteinExistence type="predicted"/>
<dbReference type="EMBL" id="JBHSOW010000015">
    <property type="protein sequence ID" value="MFC5648083.1"/>
    <property type="molecule type" value="Genomic_DNA"/>
</dbReference>
<comment type="caution">
    <text evidence="1">The sequence shown here is derived from an EMBL/GenBank/DDBJ whole genome shotgun (WGS) entry which is preliminary data.</text>
</comment>
<accession>A0ABW0VRI2</accession>
<gene>
    <name evidence="1" type="ORF">ACFPYJ_02935</name>
</gene>
<reference evidence="2" key="1">
    <citation type="journal article" date="2019" name="Int. J. Syst. Evol. Microbiol.">
        <title>The Global Catalogue of Microorganisms (GCM) 10K type strain sequencing project: providing services to taxonomists for standard genome sequencing and annotation.</title>
        <authorList>
            <consortium name="The Broad Institute Genomics Platform"/>
            <consortium name="The Broad Institute Genome Sequencing Center for Infectious Disease"/>
            <person name="Wu L."/>
            <person name="Ma J."/>
        </authorList>
    </citation>
    <scope>NUCLEOTIDE SEQUENCE [LARGE SCALE GENOMIC DNA]</scope>
    <source>
        <strain evidence="2">CGMCC 1.3240</strain>
    </source>
</reference>
<sequence>MRIRLWVVNVLGIDLGEAVDSGLLLDEELAGQSSSLRHDIMFRSSPMRRMKQSMLS</sequence>
<evidence type="ECO:0000313" key="2">
    <source>
        <dbReference type="Proteomes" id="UP001596047"/>
    </source>
</evidence>